<reference evidence="1 2" key="1">
    <citation type="journal article" date="2015" name="Stand. Genomic Sci.">
        <title>Genomic Encyclopedia of Bacterial and Archaeal Type Strains, Phase III: the genomes of soil and plant-associated and newly described type strains.</title>
        <authorList>
            <person name="Whitman W.B."/>
            <person name="Woyke T."/>
            <person name="Klenk H.P."/>
            <person name="Zhou Y."/>
            <person name="Lilburn T.G."/>
            <person name="Beck B.J."/>
            <person name="De Vos P."/>
            <person name="Vandamme P."/>
            <person name="Eisen J.A."/>
            <person name="Garrity G."/>
            <person name="Hugenholtz P."/>
            <person name="Kyrpides N.C."/>
        </authorList>
    </citation>
    <scope>NUCLEOTIDE SEQUENCE [LARGE SCALE GENOMIC DNA]</scope>
    <source>
        <strain evidence="1 2">ASC-9842</strain>
    </source>
</reference>
<proteinExistence type="predicted"/>
<gene>
    <name evidence="1" type="ORF">EV147_1524</name>
</gene>
<dbReference type="AlphaFoldDB" id="A0A4Q7S9J8"/>
<evidence type="ECO:0000313" key="2">
    <source>
        <dbReference type="Proteomes" id="UP000291078"/>
    </source>
</evidence>
<accession>A0A4Q7S9J8</accession>
<sequence>MATQQYYGHTVEGAAMFLAEGNWQASGRVAQCGAVVVQSCTIGIFRTRERAMAEGLAWGKHWIDANQCFDHALPADLPFPAEQAEQATPAP</sequence>
<keyword evidence="2" id="KW-1185">Reference proteome</keyword>
<dbReference type="Proteomes" id="UP000291078">
    <property type="component" value="Unassembled WGS sequence"/>
</dbReference>
<comment type="caution">
    <text evidence="1">The sequence shown here is derived from an EMBL/GenBank/DDBJ whole genome shotgun (WGS) entry which is preliminary data.</text>
</comment>
<dbReference type="RefSeq" id="WP_206751181.1">
    <property type="nucleotide sequence ID" value="NZ_SGXM01000001.1"/>
</dbReference>
<evidence type="ECO:0000313" key="1">
    <source>
        <dbReference type="EMBL" id="RZT42488.1"/>
    </source>
</evidence>
<protein>
    <submittedName>
        <fullName evidence="1">Uncharacterized protein</fullName>
    </submittedName>
</protein>
<dbReference type="EMBL" id="SGXM01000001">
    <property type="protein sequence ID" value="RZT42488.1"/>
    <property type="molecule type" value="Genomic_DNA"/>
</dbReference>
<name>A0A4Q7S9J8_9BURK</name>
<organism evidence="1 2">
    <name type="scientific">Cupriavidus agavae</name>
    <dbReference type="NCBI Taxonomy" id="1001822"/>
    <lineage>
        <taxon>Bacteria</taxon>
        <taxon>Pseudomonadati</taxon>
        <taxon>Pseudomonadota</taxon>
        <taxon>Betaproteobacteria</taxon>
        <taxon>Burkholderiales</taxon>
        <taxon>Burkholderiaceae</taxon>
        <taxon>Cupriavidus</taxon>
    </lineage>
</organism>